<name>A0A4C1VTE1_EUMVA</name>
<organism evidence="1 2">
    <name type="scientific">Eumeta variegata</name>
    <name type="common">Bagworm moth</name>
    <name type="synonym">Eumeta japonica</name>
    <dbReference type="NCBI Taxonomy" id="151549"/>
    <lineage>
        <taxon>Eukaryota</taxon>
        <taxon>Metazoa</taxon>
        <taxon>Ecdysozoa</taxon>
        <taxon>Arthropoda</taxon>
        <taxon>Hexapoda</taxon>
        <taxon>Insecta</taxon>
        <taxon>Pterygota</taxon>
        <taxon>Neoptera</taxon>
        <taxon>Endopterygota</taxon>
        <taxon>Lepidoptera</taxon>
        <taxon>Glossata</taxon>
        <taxon>Ditrysia</taxon>
        <taxon>Tineoidea</taxon>
        <taxon>Psychidae</taxon>
        <taxon>Oiketicinae</taxon>
        <taxon>Eumeta</taxon>
    </lineage>
</organism>
<comment type="caution">
    <text evidence="1">The sequence shown here is derived from an EMBL/GenBank/DDBJ whole genome shotgun (WGS) entry which is preliminary data.</text>
</comment>
<dbReference type="AlphaFoldDB" id="A0A4C1VTE1"/>
<sequence length="118" mass="12602">MPRLLEAGVCGPRQFLDLTDSIRAVPDAAAAFADADAGTDSRTAANAWVRSRAPSAGGRPRRFHSLGPHAGSTLVTPLRLRVSMGGDDRLLTNGSRARLPFDNVKILTRFLARSEGPH</sequence>
<gene>
    <name evidence="1" type="ORF">EVAR_30011_1</name>
</gene>
<proteinExistence type="predicted"/>
<dbReference type="EMBL" id="BGZK01000417">
    <property type="protein sequence ID" value="GBP42378.1"/>
    <property type="molecule type" value="Genomic_DNA"/>
</dbReference>
<protein>
    <submittedName>
        <fullName evidence="1">Uncharacterized protein</fullName>
    </submittedName>
</protein>
<dbReference type="OrthoDB" id="296793at2759"/>
<keyword evidence="2" id="KW-1185">Reference proteome</keyword>
<dbReference type="Proteomes" id="UP000299102">
    <property type="component" value="Unassembled WGS sequence"/>
</dbReference>
<evidence type="ECO:0000313" key="2">
    <source>
        <dbReference type="Proteomes" id="UP000299102"/>
    </source>
</evidence>
<accession>A0A4C1VTE1</accession>
<reference evidence="1 2" key="1">
    <citation type="journal article" date="2019" name="Commun. Biol.">
        <title>The bagworm genome reveals a unique fibroin gene that provides high tensile strength.</title>
        <authorList>
            <person name="Kono N."/>
            <person name="Nakamura H."/>
            <person name="Ohtoshi R."/>
            <person name="Tomita M."/>
            <person name="Numata K."/>
            <person name="Arakawa K."/>
        </authorList>
    </citation>
    <scope>NUCLEOTIDE SEQUENCE [LARGE SCALE GENOMIC DNA]</scope>
</reference>
<evidence type="ECO:0000313" key="1">
    <source>
        <dbReference type="EMBL" id="GBP42378.1"/>
    </source>
</evidence>